<evidence type="ECO:0000256" key="1">
    <source>
        <dbReference type="ARBA" id="ARBA00023002"/>
    </source>
</evidence>
<dbReference type="KEGG" id="haz:A9404_12395"/>
<keyword evidence="4" id="KW-1185">Reference proteome</keyword>
<dbReference type="InterPro" id="IPR020471">
    <property type="entry name" value="AKR"/>
</dbReference>
<sequence>MNHHEAPMLGGRRLNRMGFGAMRLPGVRDVPENTERARSILRRAVALGATLIDTADFYGSGLANRSISEALSPYPEDLIIATKVGVKAGAGGRPESAATPDEIRASVARNLETLGVERLDLVFLRLAGGPLADSGVPIETSLGCLAELQAQGLVGHVGLSSASMTDIERANAVVPIEAVQNAYFIGHTDSRDVLAWCDSVGIPFLAYFPLGMGKLPKHDAALQRIATARGATAAQIALAWLLALSPMMVPIPGTADLAHLEENMDAVLLDLSGDEVAQLNAVGD</sequence>
<dbReference type="GO" id="GO:0016491">
    <property type="term" value="F:oxidoreductase activity"/>
    <property type="evidence" value="ECO:0007669"/>
    <property type="project" value="UniProtKB-KW"/>
</dbReference>
<dbReference type="CDD" id="cd19088">
    <property type="entry name" value="AKR_AKR13B1"/>
    <property type="match status" value="1"/>
</dbReference>
<dbReference type="AlphaFoldDB" id="A0A191ZJP3"/>
<dbReference type="InterPro" id="IPR050791">
    <property type="entry name" value="Aldo-Keto_reductase"/>
</dbReference>
<dbReference type="InterPro" id="IPR036812">
    <property type="entry name" value="NAD(P)_OxRdtase_dom_sf"/>
</dbReference>
<proteinExistence type="predicted"/>
<dbReference type="PRINTS" id="PR00069">
    <property type="entry name" value="ALDKETRDTASE"/>
</dbReference>
<feature type="domain" description="NADP-dependent oxidoreductase" evidence="2">
    <location>
        <begin position="16"/>
        <end position="282"/>
    </location>
</feature>
<dbReference type="PANTHER" id="PTHR43625:SF40">
    <property type="entry name" value="ALDO-KETO REDUCTASE YAKC [NADP(+)]"/>
    <property type="match status" value="1"/>
</dbReference>
<dbReference type="OrthoDB" id="9772407at2"/>
<dbReference type="EMBL" id="CP016027">
    <property type="protein sequence ID" value="ANJ68067.1"/>
    <property type="molecule type" value="Genomic_DNA"/>
</dbReference>
<dbReference type="Proteomes" id="UP000078596">
    <property type="component" value="Chromosome"/>
</dbReference>
<dbReference type="Pfam" id="PF00248">
    <property type="entry name" value="Aldo_ket_red"/>
    <property type="match status" value="1"/>
</dbReference>
<reference evidence="3 4" key="1">
    <citation type="submission" date="2016-06" db="EMBL/GenBank/DDBJ databases">
        <title>Insight into the functional genes involving in sulfur oxidation in Pearl River water.</title>
        <authorList>
            <person name="Luo J."/>
            <person name="Tan X."/>
            <person name="Lin W."/>
        </authorList>
    </citation>
    <scope>NUCLEOTIDE SEQUENCE [LARGE SCALE GENOMIC DNA]</scope>
    <source>
        <strain evidence="3 4">LS2</strain>
    </source>
</reference>
<dbReference type="PANTHER" id="PTHR43625">
    <property type="entry name" value="AFLATOXIN B1 ALDEHYDE REDUCTASE"/>
    <property type="match status" value="1"/>
</dbReference>
<protein>
    <recommendedName>
        <fullName evidence="2">NADP-dependent oxidoreductase domain-containing protein</fullName>
    </recommendedName>
</protein>
<dbReference type="SUPFAM" id="SSF51430">
    <property type="entry name" value="NAD(P)-linked oxidoreductase"/>
    <property type="match status" value="1"/>
</dbReference>
<dbReference type="GO" id="GO:0005737">
    <property type="term" value="C:cytoplasm"/>
    <property type="evidence" value="ECO:0007669"/>
    <property type="project" value="TreeGrafter"/>
</dbReference>
<evidence type="ECO:0000259" key="2">
    <source>
        <dbReference type="Pfam" id="PF00248"/>
    </source>
</evidence>
<dbReference type="RefSeq" id="WP_066102179.1">
    <property type="nucleotide sequence ID" value="NZ_CP016027.1"/>
</dbReference>
<dbReference type="Gene3D" id="3.20.20.100">
    <property type="entry name" value="NADP-dependent oxidoreductase domain"/>
    <property type="match status" value="1"/>
</dbReference>
<accession>A0A191ZJP3</accession>
<gene>
    <name evidence="3" type="ORF">A9404_12395</name>
</gene>
<organism evidence="3 4">
    <name type="scientific">Halothiobacillus diazotrophicus</name>
    <dbReference type="NCBI Taxonomy" id="1860122"/>
    <lineage>
        <taxon>Bacteria</taxon>
        <taxon>Pseudomonadati</taxon>
        <taxon>Pseudomonadota</taxon>
        <taxon>Gammaproteobacteria</taxon>
        <taxon>Chromatiales</taxon>
        <taxon>Halothiobacillaceae</taxon>
        <taxon>Halothiobacillus</taxon>
    </lineage>
</organism>
<evidence type="ECO:0000313" key="3">
    <source>
        <dbReference type="EMBL" id="ANJ68067.1"/>
    </source>
</evidence>
<keyword evidence="1" id="KW-0560">Oxidoreductase</keyword>
<dbReference type="InterPro" id="IPR023210">
    <property type="entry name" value="NADP_OxRdtase_dom"/>
</dbReference>
<dbReference type="STRING" id="1860122.A9404_12395"/>
<name>A0A191ZJP3_9GAMM</name>
<evidence type="ECO:0000313" key="4">
    <source>
        <dbReference type="Proteomes" id="UP000078596"/>
    </source>
</evidence>